<reference evidence="2 3" key="1">
    <citation type="submission" date="2017-09" db="EMBL/GenBank/DDBJ databases">
        <authorList>
            <person name="Ehlers B."/>
            <person name="Leendertz F.H."/>
        </authorList>
    </citation>
    <scope>NUCLEOTIDE SEQUENCE [LARGE SCALE GENOMIC DNA]</scope>
    <source>
        <strain evidence="2 3">CGMCC 4.7095</strain>
    </source>
</reference>
<dbReference type="OrthoDB" id="3831541at2"/>
<name>A0A286E8C3_9ACTN</name>
<sequence length="399" mass="41987">MSLSFPVTPAPAQAADYPALGFVPCPGDPPTAGRVAHQVRQTATALGDVVALLRGTGGGQWRGRAAEAWREQFDDDFKPKVEAAHESFVMASRALEDWATHMPPAQREAERLEHDAQALRSRLDRLPGPTALSELLALEEGDERDSALEENARAQRDRDRVEQDLEDVRRRARDLAVEYTQYGEEIADRLDRAMDIAPNEPGWLSSIGDWVGGLVEGIAAIADNVLQAVGRWIAENATAFRLLGDICGLMSAALGIAAVALGALAVIPMLQPLAGPAVQLGIASGGFAIAATAAHGAAKLGGEEISARTFAQDLLGIAPFGSAFRAGSLLGTIGRSWATEATSGFGLIDSITSLIQNASTDQAGPAPEESATVDAVTLMEGFDSAWQEPSAAHEGHVTT</sequence>
<dbReference type="AlphaFoldDB" id="A0A286E8C3"/>
<accession>A0A286E8C3</accession>
<gene>
    <name evidence="2" type="ORF">SAMN06297387_12914</name>
</gene>
<feature type="region of interest" description="Disordered" evidence="1">
    <location>
        <begin position="142"/>
        <end position="162"/>
    </location>
</feature>
<dbReference type="Proteomes" id="UP000219072">
    <property type="component" value="Unassembled WGS sequence"/>
</dbReference>
<evidence type="ECO:0000256" key="1">
    <source>
        <dbReference type="SAM" id="MobiDB-lite"/>
    </source>
</evidence>
<evidence type="ECO:0000313" key="3">
    <source>
        <dbReference type="Proteomes" id="UP000219072"/>
    </source>
</evidence>
<proteinExistence type="predicted"/>
<evidence type="ECO:0000313" key="2">
    <source>
        <dbReference type="EMBL" id="SOD67168.1"/>
    </source>
</evidence>
<evidence type="ECO:0008006" key="4">
    <source>
        <dbReference type="Google" id="ProtNLM"/>
    </source>
</evidence>
<protein>
    <recommendedName>
        <fullName evidence="4">Proteins of 100 residues with WXG</fullName>
    </recommendedName>
</protein>
<keyword evidence="3" id="KW-1185">Reference proteome</keyword>
<feature type="compositionally biased region" description="Basic and acidic residues" evidence="1">
    <location>
        <begin position="144"/>
        <end position="162"/>
    </location>
</feature>
<dbReference type="EMBL" id="OCNE01000029">
    <property type="protein sequence ID" value="SOD67168.1"/>
    <property type="molecule type" value="Genomic_DNA"/>
</dbReference>
<organism evidence="2 3">
    <name type="scientific">Streptomyces zhaozhouensis</name>
    <dbReference type="NCBI Taxonomy" id="1300267"/>
    <lineage>
        <taxon>Bacteria</taxon>
        <taxon>Bacillati</taxon>
        <taxon>Actinomycetota</taxon>
        <taxon>Actinomycetes</taxon>
        <taxon>Kitasatosporales</taxon>
        <taxon>Streptomycetaceae</taxon>
        <taxon>Streptomyces</taxon>
    </lineage>
</organism>
<dbReference type="RefSeq" id="WP_097233935.1">
    <property type="nucleotide sequence ID" value="NZ_OCNE01000029.1"/>
</dbReference>